<dbReference type="GO" id="GO:0003700">
    <property type="term" value="F:DNA-binding transcription factor activity"/>
    <property type="evidence" value="ECO:0007669"/>
    <property type="project" value="InterPro"/>
</dbReference>
<comment type="subcellular location">
    <subcellularLocation>
        <location evidence="1">Cytoplasm</location>
    </subcellularLocation>
</comment>
<dbReference type="Proteomes" id="UP000183700">
    <property type="component" value="Unassembled WGS sequence"/>
</dbReference>
<dbReference type="Gene3D" id="1.10.10.10">
    <property type="entry name" value="Winged helix-like DNA-binding domain superfamily/Winged helix DNA-binding domain"/>
    <property type="match status" value="1"/>
</dbReference>
<dbReference type="InterPro" id="IPR036388">
    <property type="entry name" value="WH-like_DNA-bd_sf"/>
</dbReference>
<dbReference type="PANTHER" id="PTHR42756">
    <property type="entry name" value="TRANSCRIPTIONAL REGULATOR, MARR"/>
    <property type="match status" value="1"/>
</dbReference>
<reference evidence="9 10" key="1">
    <citation type="submission" date="2014-12" db="EMBL/GenBank/DDBJ databases">
        <title>Draft genome sequences of 29 type strains of Enterococci.</title>
        <authorList>
            <person name="Zhong Z."/>
            <person name="Sun Z."/>
            <person name="Liu W."/>
            <person name="Zhang W."/>
            <person name="Zhang H."/>
        </authorList>
    </citation>
    <scope>NUCLEOTIDE SEQUENCE [LARGE SCALE GENOMIC DNA]</scope>
    <source>
        <strain evidence="9 10">DSM 22802</strain>
    </source>
</reference>
<evidence type="ECO:0000256" key="5">
    <source>
        <dbReference type="ARBA" id="ARBA00046337"/>
    </source>
</evidence>
<evidence type="ECO:0000256" key="3">
    <source>
        <dbReference type="ARBA" id="ARBA00023125"/>
    </source>
</evidence>
<dbReference type="EMBL" id="JXKM01000006">
    <property type="protein sequence ID" value="OJG35470.1"/>
    <property type="molecule type" value="Genomic_DNA"/>
</dbReference>
<dbReference type="Pfam" id="PF22381">
    <property type="entry name" value="Staph_reg_Sar_Rot"/>
    <property type="match status" value="1"/>
</dbReference>
<keyword evidence="4" id="KW-0804">Transcription</keyword>
<keyword evidence="3" id="KW-0238">DNA-binding</keyword>
<dbReference type="PRINTS" id="PR00598">
    <property type="entry name" value="HTHMARR"/>
</dbReference>
<proteinExistence type="inferred from homology"/>
<dbReference type="RefSeq" id="WP_071862443.1">
    <property type="nucleotide sequence ID" value="NZ_CP151541.1"/>
</dbReference>
<dbReference type="OrthoDB" id="1926989at2"/>
<dbReference type="PROSITE" id="PS50995">
    <property type="entry name" value="HTH_MARR_2"/>
    <property type="match status" value="1"/>
</dbReference>
<evidence type="ECO:0000313" key="10">
    <source>
        <dbReference type="Proteomes" id="UP000183700"/>
    </source>
</evidence>
<accession>A0A1L8STP1</accession>
<evidence type="ECO:0000256" key="6">
    <source>
        <dbReference type="ARBA" id="ARBA00047188"/>
    </source>
</evidence>
<dbReference type="SMART" id="SM00347">
    <property type="entry name" value="HTH_MARR"/>
    <property type="match status" value="1"/>
</dbReference>
<comment type="caution">
    <text evidence="9">The sequence shown here is derived from an EMBL/GenBank/DDBJ whole genome shotgun (WGS) entry which is preliminary data.</text>
</comment>
<dbReference type="InterPro" id="IPR036390">
    <property type="entry name" value="WH_DNA-bd_sf"/>
</dbReference>
<dbReference type="InterPro" id="IPR055166">
    <property type="entry name" value="Transc_reg_Sar_Rot_HTH"/>
</dbReference>
<keyword evidence="10" id="KW-1185">Reference proteome</keyword>
<comment type="similarity">
    <text evidence="5">Belongs to the SarZ family.</text>
</comment>
<sequence length="174" mass="20352">MERFTFKDRPNNQRMQVTVDQYAKSSNSEQALLFLDLQWTYREMQKAYDQVLAQYGLSESKFIILMFLNSAEENSLLPSELAEKLGASRATITKLLNSMEKEQWVKKIPSLIDKRAVQIQMTDQGKEVLKAFLPDNFEFVNTLTEELSEEEIDQFFYLLNKIKQGTTKLTKEME</sequence>
<dbReference type="STRING" id="319970.RV00_GL002655"/>
<evidence type="ECO:0000259" key="8">
    <source>
        <dbReference type="PROSITE" id="PS50995"/>
    </source>
</evidence>
<protein>
    <recommendedName>
        <fullName evidence="6">HTH-type transcriptional regulator SarZ</fullName>
    </recommendedName>
    <alternativeName>
        <fullName evidence="7">Staphylococcal accessory regulator Z</fullName>
    </alternativeName>
</protein>
<dbReference type="GO" id="GO:0003677">
    <property type="term" value="F:DNA binding"/>
    <property type="evidence" value="ECO:0007669"/>
    <property type="project" value="UniProtKB-KW"/>
</dbReference>
<evidence type="ECO:0000256" key="2">
    <source>
        <dbReference type="ARBA" id="ARBA00023015"/>
    </source>
</evidence>
<dbReference type="AlphaFoldDB" id="A0A1L8STP1"/>
<dbReference type="PANTHER" id="PTHR42756:SF1">
    <property type="entry name" value="TRANSCRIPTIONAL REPRESSOR OF EMRAB OPERON"/>
    <property type="match status" value="1"/>
</dbReference>
<evidence type="ECO:0000256" key="7">
    <source>
        <dbReference type="ARBA" id="ARBA00047207"/>
    </source>
</evidence>
<keyword evidence="2" id="KW-0805">Transcription regulation</keyword>
<name>A0A1L8STP1_9ENTE</name>
<dbReference type="GO" id="GO:0005737">
    <property type="term" value="C:cytoplasm"/>
    <property type="evidence" value="ECO:0007669"/>
    <property type="project" value="UniProtKB-SubCell"/>
</dbReference>
<evidence type="ECO:0000256" key="4">
    <source>
        <dbReference type="ARBA" id="ARBA00023163"/>
    </source>
</evidence>
<evidence type="ECO:0000256" key="1">
    <source>
        <dbReference type="ARBA" id="ARBA00004496"/>
    </source>
</evidence>
<dbReference type="InterPro" id="IPR000835">
    <property type="entry name" value="HTH_MarR-typ"/>
</dbReference>
<organism evidence="9 10">
    <name type="scientific">Enterococcus devriesei</name>
    <dbReference type="NCBI Taxonomy" id="319970"/>
    <lineage>
        <taxon>Bacteria</taxon>
        <taxon>Bacillati</taxon>
        <taxon>Bacillota</taxon>
        <taxon>Bacilli</taxon>
        <taxon>Lactobacillales</taxon>
        <taxon>Enterococcaceae</taxon>
        <taxon>Enterococcus</taxon>
    </lineage>
</organism>
<feature type="domain" description="HTH marR-type" evidence="8">
    <location>
        <begin position="30"/>
        <end position="164"/>
    </location>
</feature>
<gene>
    <name evidence="9" type="ORF">RV00_GL002655</name>
</gene>
<dbReference type="SUPFAM" id="SSF46785">
    <property type="entry name" value="Winged helix' DNA-binding domain"/>
    <property type="match status" value="1"/>
</dbReference>
<evidence type="ECO:0000313" key="9">
    <source>
        <dbReference type="EMBL" id="OJG35470.1"/>
    </source>
</evidence>